<proteinExistence type="predicted"/>
<feature type="region of interest" description="Disordered" evidence="1">
    <location>
        <begin position="98"/>
        <end position="134"/>
    </location>
</feature>
<gene>
    <name evidence="3" type="ORF">D8674_013653</name>
</gene>
<feature type="compositionally biased region" description="Polar residues" evidence="1">
    <location>
        <begin position="563"/>
        <end position="582"/>
    </location>
</feature>
<feature type="region of interest" description="Disordered" evidence="1">
    <location>
        <begin position="331"/>
        <end position="388"/>
    </location>
</feature>
<evidence type="ECO:0000313" key="4">
    <source>
        <dbReference type="Proteomes" id="UP000327157"/>
    </source>
</evidence>
<reference evidence="3 4" key="1">
    <citation type="submission" date="2019-09" db="EMBL/GenBank/DDBJ databases">
        <authorList>
            <person name="Ou C."/>
        </authorList>
    </citation>
    <scope>NUCLEOTIDE SEQUENCE [LARGE SCALE GENOMIC DNA]</scope>
    <source>
        <strain evidence="3">S2</strain>
        <tissue evidence="3">Leaf</tissue>
    </source>
</reference>
<feature type="region of interest" description="Disordered" evidence="1">
    <location>
        <begin position="1"/>
        <end position="23"/>
    </location>
</feature>
<dbReference type="EMBL" id="SMOL01000401">
    <property type="protein sequence ID" value="KAB2617784.1"/>
    <property type="molecule type" value="Genomic_DNA"/>
</dbReference>
<dbReference type="PANTHER" id="PTHR46250">
    <property type="entry name" value="MYB/SANT-LIKE DNA-BINDING DOMAIN PROTEIN-RELATED"/>
    <property type="match status" value="1"/>
</dbReference>
<organism evidence="3 4">
    <name type="scientific">Pyrus ussuriensis x Pyrus communis</name>
    <dbReference type="NCBI Taxonomy" id="2448454"/>
    <lineage>
        <taxon>Eukaryota</taxon>
        <taxon>Viridiplantae</taxon>
        <taxon>Streptophyta</taxon>
        <taxon>Embryophyta</taxon>
        <taxon>Tracheophyta</taxon>
        <taxon>Spermatophyta</taxon>
        <taxon>Magnoliopsida</taxon>
        <taxon>eudicotyledons</taxon>
        <taxon>Gunneridae</taxon>
        <taxon>Pentapetalae</taxon>
        <taxon>rosids</taxon>
        <taxon>fabids</taxon>
        <taxon>Rosales</taxon>
        <taxon>Rosaceae</taxon>
        <taxon>Amygdaloideae</taxon>
        <taxon>Maleae</taxon>
        <taxon>Pyrus</taxon>
    </lineage>
</organism>
<dbReference type="InterPro" id="IPR000953">
    <property type="entry name" value="Chromo/chromo_shadow_dom"/>
</dbReference>
<sequence>MGNSSTDDYATTGDGSCGDTPPLNSSIYSEGEKVLAYHGKRIYDAKVQKLELRNNKWTYFVHYLGWNKVWDEWVGVDRLLKQNEENIIRQQTLAKQPCVDDNTKSGQLTQMNPKSSAVGKERKRKNNSGTEDTVSLERIVKNKVPSIVRRQVIDNPDFVSQQDKGLLGMDAGSSSQINEKNKRASRRVWTNEEEDALLGILEDLVANGHRVNRAFIPGTMTIIENALRNLCPRSALKANPHIESKIRKLKKQFRLVYDMVNNTGFGWNKVKKCVRVDSEETWKAYLQHHKEAYGWKGKHFPIYDRLVKIFIVDYVNEKTSQTPAEIIEEVNCGEDNSLGMEEDTRPRSPDQISTTKQTDQSHSSKGKRRRQDDTADSSQIVEKKKKGSRRVWTKEEEEALLSILEDLVAKGHRENRTFKAGTLTLIEKGLCSLFPASGLKASPHVESKMKILKKQHCIIDDMLNQNGFGWNDLKKCVEVDSEETWKAYVQHHREADGWRGKYFPLYDRLVNIFGEGRATVKPSQALVERVEEINCFGRMNRNEEMNCEEESTDSGSEEDTFSRSVDQISTNRQTDQSDSLLQRNRCEHNGVAVALEKVPASVVETIKTSNEPMRVSVESKGNKIDELHCEIKRLGLSVPGRVKALRLLVANSSNADIFLTLDDEEKAEFVKQLLDESSNKK</sequence>
<feature type="compositionally biased region" description="Polar residues" evidence="1">
    <location>
        <begin position="104"/>
        <end position="115"/>
    </location>
</feature>
<reference evidence="3 4" key="3">
    <citation type="submission" date="2019-11" db="EMBL/GenBank/DDBJ databases">
        <title>A de novo genome assembly of a pear dwarfing rootstock.</title>
        <authorList>
            <person name="Wang F."/>
            <person name="Wang J."/>
            <person name="Li S."/>
            <person name="Zhang Y."/>
            <person name="Fang M."/>
            <person name="Ma L."/>
            <person name="Zhao Y."/>
            <person name="Jiang S."/>
        </authorList>
    </citation>
    <scope>NUCLEOTIDE SEQUENCE [LARGE SCALE GENOMIC DNA]</scope>
    <source>
        <strain evidence="3">S2</strain>
        <tissue evidence="3">Leaf</tissue>
    </source>
</reference>
<dbReference type="PANTHER" id="PTHR46250:SF15">
    <property type="entry name" value="OS01G0523800 PROTEIN"/>
    <property type="match status" value="1"/>
</dbReference>
<accession>A0A5N5H3U4</accession>
<evidence type="ECO:0000256" key="1">
    <source>
        <dbReference type="SAM" id="MobiDB-lite"/>
    </source>
</evidence>
<dbReference type="InterPro" id="IPR016197">
    <property type="entry name" value="Chromo-like_dom_sf"/>
</dbReference>
<comment type="caution">
    <text evidence="3">The sequence shown here is derived from an EMBL/GenBank/DDBJ whole genome shotgun (WGS) entry which is preliminary data.</text>
</comment>
<evidence type="ECO:0000313" key="3">
    <source>
        <dbReference type="EMBL" id="KAB2617784.1"/>
    </source>
</evidence>
<protein>
    <recommendedName>
        <fullName evidence="2">Chromo domain-containing protein</fullName>
    </recommendedName>
</protein>
<feature type="domain" description="Chromo" evidence="2">
    <location>
        <begin position="27"/>
        <end position="95"/>
    </location>
</feature>
<reference evidence="4" key="2">
    <citation type="submission" date="2019-10" db="EMBL/GenBank/DDBJ databases">
        <title>A de novo genome assembly of a pear dwarfing rootstock.</title>
        <authorList>
            <person name="Wang F."/>
            <person name="Wang J."/>
            <person name="Li S."/>
            <person name="Zhang Y."/>
            <person name="Fang M."/>
            <person name="Ma L."/>
            <person name="Zhao Y."/>
            <person name="Jiang S."/>
        </authorList>
    </citation>
    <scope>NUCLEOTIDE SEQUENCE [LARGE SCALE GENOMIC DNA]</scope>
</reference>
<feature type="compositionally biased region" description="Acidic residues" evidence="1">
    <location>
        <begin position="545"/>
        <end position="559"/>
    </location>
</feature>
<dbReference type="SUPFAM" id="SSF54160">
    <property type="entry name" value="Chromo domain-like"/>
    <property type="match status" value="1"/>
</dbReference>
<dbReference type="AlphaFoldDB" id="A0A5N5H3U4"/>
<dbReference type="Gene3D" id="2.30.30.140">
    <property type="match status" value="1"/>
</dbReference>
<feature type="region of interest" description="Disordered" evidence="1">
    <location>
        <begin position="544"/>
        <end position="583"/>
    </location>
</feature>
<dbReference type="CDD" id="cd18983">
    <property type="entry name" value="CBD_MSL3_like"/>
    <property type="match status" value="1"/>
</dbReference>
<feature type="compositionally biased region" description="Polar residues" evidence="1">
    <location>
        <begin position="350"/>
        <end position="363"/>
    </location>
</feature>
<dbReference type="Proteomes" id="UP000327157">
    <property type="component" value="Chromosome 15"/>
</dbReference>
<keyword evidence="4" id="KW-1185">Reference proteome</keyword>
<name>A0A5N5H3U4_9ROSA</name>
<dbReference type="InterPro" id="IPR024752">
    <property type="entry name" value="Myb/SANT-like_dom"/>
</dbReference>
<dbReference type="Pfam" id="PF22732">
    <property type="entry name" value="MSL3_chromo-like"/>
    <property type="match status" value="1"/>
</dbReference>
<dbReference type="SMART" id="SM00298">
    <property type="entry name" value="CHROMO"/>
    <property type="match status" value="1"/>
</dbReference>
<dbReference type="Pfam" id="PF12776">
    <property type="entry name" value="Myb_DNA-bind_3"/>
    <property type="match status" value="2"/>
</dbReference>
<dbReference type="InterPro" id="IPR053820">
    <property type="entry name" value="MSL3_chromo-like"/>
</dbReference>
<dbReference type="OrthoDB" id="1162807at2759"/>
<evidence type="ECO:0000259" key="2">
    <source>
        <dbReference type="SMART" id="SM00298"/>
    </source>
</evidence>